<comment type="caution">
    <text evidence="2">The sequence shown here is derived from an EMBL/GenBank/DDBJ whole genome shotgun (WGS) entry which is preliminary data.</text>
</comment>
<name>G7E8X9_MIXOS</name>
<sequence>MDRDVAAPLWNGQAWPPQRRWKKAAAAQSQKLASNWQINSAGDVLSDADCGHSRTSRTVLDRRRPRVSRKKIGRLQTLYEICVDKLSDSLYNPSFLNDLGLCRASGVAVLPDKLANTLLDEQLDYALCTDPVLSFTLWSTFAFTHGTTPLDQDGEVPQCELSLRHRTYHGLDLYDLEELRILHTPASLDIAPFFITTLDLSRTAFADSDILTLIKPTVSLSLAALRLDYTRLTDAGIMHVVRCAECTGNPNRYVSFGLLEYLSVRALPKIEDKHIVALAALPHLSCLDLRGTSCTNALVGLFAKRQPGNMAFKLAIKPSELACFVENLSMSSVLTYARIARTKRYSSEASSWRATMEEALLHKPVSVAIDEMRRTSGIEPAASAALATPYVMQDNGPGRIYSNAPMNYKALQDDIRSEMSVFAKASDSQLRASVVSDTPTRRPAVSEHGSDDEGEPGSQGSESSARKLLPEANCSMLIRYPTDVAVFSPRRHAETSKAHLEAETARVQQSEANERKRSAQQAFKPKPVFAQLKARKADSAQKHVLPLKQMDQPLARQTSLSNLLGGSSQCTQTQKTKIVNVNPLQPSQRFVRPQDTPSEVDNSDLVRILQKAAAVKPAAQSRSGFFARR</sequence>
<evidence type="ECO:0000313" key="2">
    <source>
        <dbReference type="EMBL" id="GAA99597.1"/>
    </source>
</evidence>
<accession>G7E8X9</accession>
<dbReference type="RefSeq" id="XP_014568812.1">
    <property type="nucleotide sequence ID" value="XM_014713326.1"/>
</dbReference>
<organism evidence="2 3">
    <name type="scientific">Mixia osmundae (strain CBS 9802 / IAM 14324 / JCM 22182 / KY 12970)</name>
    <dbReference type="NCBI Taxonomy" id="764103"/>
    <lineage>
        <taxon>Eukaryota</taxon>
        <taxon>Fungi</taxon>
        <taxon>Dikarya</taxon>
        <taxon>Basidiomycota</taxon>
        <taxon>Pucciniomycotina</taxon>
        <taxon>Mixiomycetes</taxon>
        <taxon>Mixiales</taxon>
        <taxon>Mixiaceae</taxon>
        <taxon>Mixia</taxon>
    </lineage>
</organism>
<dbReference type="SUPFAM" id="SSF52047">
    <property type="entry name" value="RNI-like"/>
    <property type="match status" value="1"/>
</dbReference>
<feature type="compositionally biased region" description="Polar residues" evidence="1">
    <location>
        <begin position="428"/>
        <end position="438"/>
    </location>
</feature>
<proteinExistence type="predicted"/>
<feature type="region of interest" description="Disordered" evidence="1">
    <location>
        <begin position="496"/>
        <end position="522"/>
    </location>
</feature>
<dbReference type="Gene3D" id="3.80.10.10">
    <property type="entry name" value="Ribonuclease Inhibitor"/>
    <property type="match status" value="1"/>
</dbReference>
<evidence type="ECO:0000313" key="3">
    <source>
        <dbReference type="Proteomes" id="UP000009131"/>
    </source>
</evidence>
<protein>
    <submittedName>
        <fullName evidence="2">Uncharacterized protein</fullName>
    </submittedName>
</protein>
<dbReference type="eggNOG" id="ENOG502SGRV">
    <property type="taxonomic scope" value="Eukaryota"/>
</dbReference>
<keyword evidence="3" id="KW-1185">Reference proteome</keyword>
<evidence type="ECO:0000256" key="1">
    <source>
        <dbReference type="SAM" id="MobiDB-lite"/>
    </source>
</evidence>
<dbReference type="InterPro" id="IPR032675">
    <property type="entry name" value="LRR_dom_sf"/>
</dbReference>
<dbReference type="HOGENOM" id="CLU_434801_0_0_1"/>
<feature type="region of interest" description="Disordered" evidence="1">
    <location>
        <begin position="428"/>
        <end position="465"/>
    </location>
</feature>
<dbReference type="AlphaFoldDB" id="G7E8X9"/>
<dbReference type="Proteomes" id="UP000009131">
    <property type="component" value="Unassembled WGS sequence"/>
</dbReference>
<dbReference type="EMBL" id="BABT02000220">
    <property type="protein sequence ID" value="GAA99597.1"/>
    <property type="molecule type" value="Genomic_DNA"/>
</dbReference>
<reference evidence="2 3" key="1">
    <citation type="journal article" date="2011" name="J. Gen. Appl. Microbiol.">
        <title>Draft genome sequencing of the enigmatic basidiomycete Mixia osmundae.</title>
        <authorList>
            <person name="Nishida H."/>
            <person name="Nagatsuka Y."/>
            <person name="Sugiyama J."/>
        </authorList>
    </citation>
    <scope>NUCLEOTIDE SEQUENCE [LARGE SCALE GENOMIC DNA]</scope>
    <source>
        <strain evidence="3">CBS 9802 / IAM 14324 / JCM 22182 / KY 12970</strain>
    </source>
</reference>
<dbReference type="InParanoid" id="G7E8X9"/>
<gene>
    <name evidence="2" type="primary">Mo06298</name>
    <name evidence="2" type="ORF">E5Q_06298</name>
</gene>
<reference evidence="2 3" key="2">
    <citation type="journal article" date="2012" name="Open Biol.">
        <title>Characteristics of nucleosomes and linker DNA regions on the genome of the basidiomycete Mixia osmundae revealed by mono- and dinucleosome mapping.</title>
        <authorList>
            <person name="Nishida H."/>
            <person name="Kondo S."/>
            <person name="Matsumoto T."/>
            <person name="Suzuki Y."/>
            <person name="Yoshikawa H."/>
            <person name="Taylor T.D."/>
            <person name="Sugiyama J."/>
        </authorList>
    </citation>
    <scope>NUCLEOTIDE SEQUENCE [LARGE SCALE GENOMIC DNA]</scope>
    <source>
        <strain evidence="3">CBS 9802 / IAM 14324 / JCM 22182 / KY 12970</strain>
    </source>
</reference>